<dbReference type="InterPro" id="IPR052529">
    <property type="entry name" value="Bact_Transport_Assoc"/>
</dbReference>
<feature type="transmembrane region" description="Helical" evidence="1">
    <location>
        <begin position="235"/>
        <end position="252"/>
    </location>
</feature>
<gene>
    <name evidence="3" type="ORF">P8609_07215</name>
</gene>
<organism evidence="3 4">
    <name type="scientific">Lysobacter arvi</name>
    <dbReference type="NCBI Taxonomy" id="3038776"/>
    <lineage>
        <taxon>Bacteria</taxon>
        <taxon>Pseudomonadati</taxon>
        <taxon>Pseudomonadota</taxon>
        <taxon>Gammaproteobacteria</taxon>
        <taxon>Lysobacterales</taxon>
        <taxon>Lysobacteraceae</taxon>
        <taxon>Lysobacter</taxon>
    </lineage>
</organism>
<dbReference type="PANTHER" id="PTHR30590">
    <property type="entry name" value="INNER MEMBRANE PROTEIN"/>
    <property type="match status" value="1"/>
</dbReference>
<evidence type="ECO:0000313" key="3">
    <source>
        <dbReference type="EMBL" id="MDR0182760.1"/>
    </source>
</evidence>
<dbReference type="EMBL" id="JARUHG010000001">
    <property type="protein sequence ID" value="MDR0182760.1"/>
    <property type="molecule type" value="Genomic_DNA"/>
</dbReference>
<dbReference type="RefSeq" id="WP_309261874.1">
    <property type="nucleotide sequence ID" value="NZ_JARUHG010000001.1"/>
</dbReference>
<evidence type="ECO:0000256" key="1">
    <source>
        <dbReference type="SAM" id="Phobius"/>
    </source>
</evidence>
<feature type="domain" description="DUF418" evidence="2">
    <location>
        <begin position="251"/>
        <end position="414"/>
    </location>
</feature>
<protein>
    <submittedName>
        <fullName evidence="3">DUF418 domain-containing protein</fullName>
    </submittedName>
</protein>
<name>A0ABU1CCF4_9GAMM</name>
<keyword evidence="1" id="KW-0812">Transmembrane</keyword>
<feature type="transmembrane region" description="Helical" evidence="1">
    <location>
        <begin position="68"/>
        <end position="95"/>
    </location>
</feature>
<feature type="transmembrane region" description="Helical" evidence="1">
    <location>
        <begin position="345"/>
        <end position="364"/>
    </location>
</feature>
<feature type="transmembrane region" description="Helical" evidence="1">
    <location>
        <begin position="304"/>
        <end position="324"/>
    </location>
</feature>
<proteinExistence type="predicted"/>
<dbReference type="Proteomes" id="UP001233535">
    <property type="component" value="Unassembled WGS sequence"/>
</dbReference>
<keyword evidence="1" id="KW-0472">Membrane</keyword>
<feature type="transmembrane region" description="Helical" evidence="1">
    <location>
        <begin position="273"/>
        <end position="292"/>
    </location>
</feature>
<keyword evidence="4" id="KW-1185">Reference proteome</keyword>
<dbReference type="PANTHER" id="PTHR30590:SF2">
    <property type="entry name" value="INNER MEMBRANE PROTEIN"/>
    <property type="match status" value="1"/>
</dbReference>
<accession>A0ABU1CCF4</accession>
<feature type="transmembrane region" description="Helical" evidence="1">
    <location>
        <begin position="160"/>
        <end position="179"/>
    </location>
</feature>
<comment type="caution">
    <text evidence="3">The sequence shown here is derived from an EMBL/GenBank/DDBJ whole genome shotgun (WGS) entry which is preliminary data.</text>
</comment>
<evidence type="ECO:0000259" key="2">
    <source>
        <dbReference type="Pfam" id="PF04235"/>
    </source>
</evidence>
<evidence type="ECO:0000313" key="4">
    <source>
        <dbReference type="Proteomes" id="UP001233535"/>
    </source>
</evidence>
<dbReference type="Pfam" id="PF04235">
    <property type="entry name" value="DUF418"/>
    <property type="match status" value="1"/>
</dbReference>
<dbReference type="InterPro" id="IPR007349">
    <property type="entry name" value="DUF418"/>
</dbReference>
<reference evidence="3 4" key="1">
    <citation type="submission" date="2023-04" db="EMBL/GenBank/DDBJ databases">
        <title>Lysobacter sp. strain UC isolated from soil sample.</title>
        <authorList>
            <person name="Choksket S."/>
            <person name="Harshvardhan F."/>
            <person name="Rana R."/>
            <person name="Patil P.B."/>
            <person name="Korpole S."/>
        </authorList>
    </citation>
    <scope>NUCLEOTIDE SEQUENCE [LARGE SCALE GENOMIC DNA]</scope>
    <source>
        <strain evidence="3 4">UC</strain>
    </source>
</reference>
<feature type="transmembrane region" description="Helical" evidence="1">
    <location>
        <begin position="376"/>
        <end position="396"/>
    </location>
</feature>
<feature type="transmembrane region" description="Helical" evidence="1">
    <location>
        <begin position="115"/>
        <end position="148"/>
    </location>
</feature>
<sequence>MATQAASTRAGARAAQPVATDERLASLDVLRGLALLGIGLMNVEYFGRPLRDMGQGLDTSQTTLDYALSWLVYVFVQGKFWILFSLLFGMGFALLGERARASGADFRVLYLRRAAGLMVIGLVHALLIWAGDILVTYALGALMLLWFHDAEPARQGRWGAVLYGVPALALLLMGVMLWLSPESSASAEPSAAEVARLALEKARRAEEVVAYSSGSWWDAVIVRARFFLDNLDETLVFEVFAMGMFLIGAWLLRSGAIADPDAHVRLHRVLRMVAFPVGIALALGSVSIAVRFDWEADGARALTAMSLMLLASPLMSLGYLSWTLRALQTRTGARVLGLAAPVGRIALTNYLLQSVVGTLVFYGYGLGLWGRVPRRWELLGVVVLFGLQVLVSRLWLSHFRYGPVEWLWRACTYGPAFTQVSRRSGPRAP</sequence>
<keyword evidence="1" id="KW-1133">Transmembrane helix</keyword>